<reference evidence="2 3" key="1">
    <citation type="submission" date="2018-07" db="EMBL/GenBank/DDBJ databases">
        <title>Complete Genome and Methylome Analysis of Deinococcus wulumuqiensis NEB 479.</title>
        <authorList>
            <person name="Fomenkov A."/>
            <person name="Luyten Y."/>
            <person name="Vincze T."/>
            <person name="Anton B.P."/>
            <person name="Clark T."/>
            <person name="Roberts R.J."/>
            <person name="Morgan R.D."/>
        </authorList>
    </citation>
    <scope>NUCLEOTIDE SEQUENCE [LARGE SCALE GENOMIC DNA]</scope>
    <source>
        <strain evidence="2 3">NEB 479</strain>
    </source>
</reference>
<accession>A0A345IH62</accession>
<evidence type="ECO:0000313" key="3">
    <source>
        <dbReference type="Proteomes" id="UP000253744"/>
    </source>
</evidence>
<evidence type="ECO:0000313" key="2">
    <source>
        <dbReference type="EMBL" id="AXG99034.1"/>
    </source>
</evidence>
<dbReference type="KEGG" id="dwu:DVJ83_07500"/>
<feature type="chain" id="PRO_5016839463" description="PepSY domain-containing protein" evidence="1">
    <location>
        <begin position="36"/>
        <end position="144"/>
    </location>
</feature>
<name>A0A345IH62_9DEIO</name>
<proteinExistence type="predicted"/>
<evidence type="ECO:0008006" key="4">
    <source>
        <dbReference type="Google" id="ProtNLM"/>
    </source>
</evidence>
<protein>
    <recommendedName>
        <fullName evidence="4">PepSY domain-containing protein</fullName>
    </recommendedName>
</protein>
<sequence>MEHGQRGHFYTGSMKFSLLAAAPLLVLGAVSTAFADTVTAADRSETSRLAQQYAGKVCRADYDVDTDRARRPLSAAQIKAKRTAIYNDWKEDLAEDAREDGDTYRVGYHNNRVWAWQKDARTGKTEFKVVILSATGERELSCDL</sequence>
<gene>
    <name evidence="2" type="ORF">DVJ83_07500</name>
</gene>
<feature type="signal peptide" evidence="1">
    <location>
        <begin position="1"/>
        <end position="35"/>
    </location>
</feature>
<dbReference type="Proteomes" id="UP000253744">
    <property type="component" value="Chromosome"/>
</dbReference>
<dbReference type="EMBL" id="CP031158">
    <property type="protein sequence ID" value="AXG99034.1"/>
    <property type="molecule type" value="Genomic_DNA"/>
</dbReference>
<dbReference type="AlphaFoldDB" id="A0A345IH62"/>
<organism evidence="2 3">
    <name type="scientific">Deinococcus wulumuqiensis</name>
    <dbReference type="NCBI Taxonomy" id="980427"/>
    <lineage>
        <taxon>Bacteria</taxon>
        <taxon>Thermotogati</taxon>
        <taxon>Deinococcota</taxon>
        <taxon>Deinococci</taxon>
        <taxon>Deinococcales</taxon>
        <taxon>Deinococcaceae</taxon>
        <taxon>Deinococcus</taxon>
    </lineage>
</organism>
<keyword evidence="1" id="KW-0732">Signal</keyword>
<evidence type="ECO:0000256" key="1">
    <source>
        <dbReference type="SAM" id="SignalP"/>
    </source>
</evidence>